<proteinExistence type="predicted"/>
<evidence type="ECO:0000313" key="3">
    <source>
        <dbReference type="Proteomes" id="UP001465668"/>
    </source>
</evidence>
<dbReference type="Proteomes" id="UP001465668">
    <property type="component" value="Unassembled WGS sequence"/>
</dbReference>
<evidence type="ECO:0000259" key="1">
    <source>
        <dbReference type="Pfam" id="PF20183"/>
    </source>
</evidence>
<organism evidence="2 3">
    <name type="scientific">Seiridium cardinale</name>
    <dbReference type="NCBI Taxonomy" id="138064"/>
    <lineage>
        <taxon>Eukaryota</taxon>
        <taxon>Fungi</taxon>
        <taxon>Dikarya</taxon>
        <taxon>Ascomycota</taxon>
        <taxon>Pezizomycotina</taxon>
        <taxon>Sordariomycetes</taxon>
        <taxon>Xylariomycetidae</taxon>
        <taxon>Amphisphaeriales</taxon>
        <taxon>Sporocadaceae</taxon>
        <taxon>Seiridium</taxon>
    </lineage>
</organism>
<reference evidence="2 3" key="1">
    <citation type="submission" date="2024-02" db="EMBL/GenBank/DDBJ databases">
        <title>First draft genome assembly of two strains of Seiridium cardinale.</title>
        <authorList>
            <person name="Emiliani G."/>
            <person name="Scali E."/>
        </authorList>
    </citation>
    <scope>NUCLEOTIDE SEQUENCE [LARGE SCALE GENOMIC DNA]</scope>
    <source>
        <strain evidence="2 3">BM-138-000479</strain>
    </source>
</reference>
<comment type="caution">
    <text evidence="2">The sequence shown here is derived from an EMBL/GenBank/DDBJ whole genome shotgun (WGS) entry which is preliminary data.</text>
</comment>
<feature type="domain" description="DUF6546" evidence="1">
    <location>
        <begin position="1"/>
        <end position="89"/>
    </location>
</feature>
<keyword evidence="3" id="KW-1185">Reference proteome</keyword>
<protein>
    <submittedName>
        <fullName evidence="2">F-box domain-containing protein</fullName>
    </submittedName>
</protein>
<gene>
    <name evidence="2" type="ORF">SCAR479_13912</name>
</gene>
<sequence>MLFRYQHRRPHSQPGEQRSAVISWKGTWTRAMVSRLRPRVTDTWQAVARQQNSLRLTVIEEALNESDAAEIKSHGDALYYLKLSSPVIRPISLRQTRMEQMIREGAMASHENGNFFKVLRGEDTDIQCNFAPEYSPSLQLFRP</sequence>
<accession>A0ABR2X6L4</accession>
<dbReference type="Pfam" id="PF20183">
    <property type="entry name" value="DUF6546"/>
    <property type="match status" value="1"/>
</dbReference>
<dbReference type="InterPro" id="IPR046676">
    <property type="entry name" value="DUF6546"/>
</dbReference>
<name>A0ABR2X6L4_9PEZI</name>
<dbReference type="EMBL" id="JARVKM010000128">
    <property type="protein sequence ID" value="KAK9769405.1"/>
    <property type="molecule type" value="Genomic_DNA"/>
</dbReference>
<evidence type="ECO:0000313" key="2">
    <source>
        <dbReference type="EMBL" id="KAK9769405.1"/>
    </source>
</evidence>